<dbReference type="OrthoDB" id="1711498at2759"/>
<organism evidence="2 3">
    <name type="scientific">Nyssa sinensis</name>
    <dbReference type="NCBI Taxonomy" id="561372"/>
    <lineage>
        <taxon>Eukaryota</taxon>
        <taxon>Viridiplantae</taxon>
        <taxon>Streptophyta</taxon>
        <taxon>Embryophyta</taxon>
        <taxon>Tracheophyta</taxon>
        <taxon>Spermatophyta</taxon>
        <taxon>Magnoliopsida</taxon>
        <taxon>eudicotyledons</taxon>
        <taxon>Gunneridae</taxon>
        <taxon>Pentapetalae</taxon>
        <taxon>asterids</taxon>
        <taxon>Cornales</taxon>
        <taxon>Nyssaceae</taxon>
        <taxon>Nyssa</taxon>
    </lineage>
</organism>
<accession>A0A5J5B056</accession>
<dbReference type="AlphaFoldDB" id="A0A5J5B056"/>
<dbReference type="Proteomes" id="UP000325577">
    <property type="component" value="Linkage Group LG17"/>
</dbReference>
<proteinExistence type="predicted"/>
<sequence length="105" mass="11981">MHKMKEGETVKEYAGKLMEIVNKIKLFGEPFPDKQNSGENVDKFTSKEHRTSLKDDETVEDAFQARQKWKHQGKGNKNGGVEKGKAANTSNDHGKKKEFPPLQYM</sequence>
<keyword evidence="3" id="KW-1185">Reference proteome</keyword>
<protein>
    <submittedName>
        <fullName evidence="2">Uncharacterized protein</fullName>
    </submittedName>
</protein>
<evidence type="ECO:0000313" key="3">
    <source>
        <dbReference type="Proteomes" id="UP000325577"/>
    </source>
</evidence>
<reference evidence="2 3" key="1">
    <citation type="submission" date="2019-09" db="EMBL/GenBank/DDBJ databases">
        <title>A chromosome-level genome assembly of the Chinese tupelo Nyssa sinensis.</title>
        <authorList>
            <person name="Yang X."/>
            <person name="Kang M."/>
            <person name="Yang Y."/>
            <person name="Xiong H."/>
            <person name="Wang M."/>
            <person name="Zhang Z."/>
            <person name="Wang Z."/>
            <person name="Wu H."/>
            <person name="Ma T."/>
            <person name="Liu J."/>
            <person name="Xi Z."/>
        </authorList>
    </citation>
    <scope>NUCLEOTIDE SEQUENCE [LARGE SCALE GENOMIC DNA]</scope>
    <source>
        <strain evidence="2">J267</strain>
        <tissue evidence="2">Leaf</tissue>
    </source>
</reference>
<evidence type="ECO:0000256" key="1">
    <source>
        <dbReference type="SAM" id="MobiDB-lite"/>
    </source>
</evidence>
<evidence type="ECO:0000313" key="2">
    <source>
        <dbReference type="EMBL" id="KAA8535292.1"/>
    </source>
</evidence>
<feature type="compositionally biased region" description="Basic and acidic residues" evidence="1">
    <location>
        <begin position="40"/>
        <end position="56"/>
    </location>
</feature>
<name>A0A5J5B056_9ASTE</name>
<gene>
    <name evidence="2" type="ORF">F0562_030295</name>
</gene>
<feature type="region of interest" description="Disordered" evidence="1">
    <location>
        <begin position="28"/>
        <end position="105"/>
    </location>
</feature>
<dbReference type="EMBL" id="CM018040">
    <property type="protein sequence ID" value="KAA8535292.1"/>
    <property type="molecule type" value="Genomic_DNA"/>
</dbReference>